<gene>
    <name evidence="2" type="primary">20342523</name>
    <name evidence="1" type="ORF">GGTG_02065</name>
</gene>
<sequence length="736" mass="77917">MLSEEINGLLARMNSTNLDGDDKPDVAQDVKTERTRSLEKVLESLKQLWDSRSTELDDLLQKLGTGSRDASWRIPIGDSGILDYALELLPHVDFRISSKIQALRLIGNSCADTEENRARVVQGTHIPIIAGLLGVEYGDSLLPYVITSLHNICVDYEPAQTQAAEAGLAQSLADFLDTPRLVKAPHLAGITSKTIHLVASTDREKDHANVSIPITLLRLASNPSWPTPSDPLEADDFCNLVSAASAYLTNDRLLAAAAAAPEHAAIVLNTLQAACTRFSCAELEDMDDADQLGRLRKSLVGTVADLTARDEFVSQHSGTAAAAAAAATRELLDTWLRRHPRSHLQEAACLALGNLACSDDAAGLLVWEGRAHEPLAALLAGPYPYEPAPDNTVPSALLHAAVGLLKNLAIAPANKPVLGAALLQNHPGGDDDDDAAAAVAALPRLWGLVDTQPQTQLATVSLCRLLLAGTPANGALLCAPLQQQQQQQRADADADADADGKTSSTEVRTNVHALLDLFRRADPEPTKTECARAAMALCRLLHQADADEMLASAAWEEAPPRPSSRRAAFYAVHAAALGELLSFLLTQARFPALRSETWFVLALMSRSPDGAGVVAGVLTRSDAALAAVVAAAGAGVGVEAVEAVEETNGRGEGAAATELGIDRLELEPRQADPKQAANMAKVDRENVLVLLTELLRNKIDGLSEDHRRKLEDALRTGGGIVIGERAKASGAGGSSD</sequence>
<reference evidence="2" key="5">
    <citation type="submission" date="2018-04" db="UniProtKB">
        <authorList>
            <consortium name="EnsemblFungi"/>
        </authorList>
    </citation>
    <scope>IDENTIFICATION</scope>
    <source>
        <strain evidence="2">R3-111a-1</strain>
    </source>
</reference>
<reference evidence="1" key="2">
    <citation type="submission" date="2010-07" db="EMBL/GenBank/DDBJ databases">
        <authorList>
            <consortium name="The Broad Institute Genome Sequencing Platform"/>
            <consortium name="Broad Institute Genome Sequencing Center for Infectious Disease"/>
            <person name="Ma L.-J."/>
            <person name="Dead R."/>
            <person name="Young S."/>
            <person name="Zeng Q."/>
            <person name="Koehrsen M."/>
            <person name="Alvarado L."/>
            <person name="Berlin A."/>
            <person name="Chapman S.B."/>
            <person name="Chen Z."/>
            <person name="Freedman E."/>
            <person name="Gellesch M."/>
            <person name="Goldberg J."/>
            <person name="Griggs A."/>
            <person name="Gujja S."/>
            <person name="Heilman E.R."/>
            <person name="Heiman D."/>
            <person name="Hepburn T."/>
            <person name="Howarth C."/>
            <person name="Jen D."/>
            <person name="Larson L."/>
            <person name="Mehta T."/>
            <person name="Neiman D."/>
            <person name="Pearson M."/>
            <person name="Roberts A."/>
            <person name="Saif S."/>
            <person name="Shea T."/>
            <person name="Shenoy N."/>
            <person name="Sisk P."/>
            <person name="Stolte C."/>
            <person name="Sykes S."/>
            <person name="Walk T."/>
            <person name="White J."/>
            <person name="Yandava C."/>
            <person name="Haas B."/>
            <person name="Nusbaum C."/>
            <person name="Birren B."/>
        </authorList>
    </citation>
    <scope>NUCLEOTIDE SEQUENCE</scope>
    <source>
        <strain evidence="1">R3-111a-1</strain>
    </source>
</reference>
<accession>J3NLB7</accession>
<dbReference type="HOGENOM" id="CLU_026731_0_0_1"/>
<dbReference type="EMBL" id="GL385395">
    <property type="protein sequence ID" value="EJT82091.1"/>
    <property type="molecule type" value="Genomic_DNA"/>
</dbReference>
<evidence type="ECO:0000313" key="3">
    <source>
        <dbReference type="Proteomes" id="UP000006039"/>
    </source>
</evidence>
<dbReference type="PANTHER" id="PTHR10957">
    <property type="entry name" value="RAP1 GTPASE-GDP DISSOCIATION STIMULATOR 1"/>
    <property type="match status" value="1"/>
</dbReference>
<dbReference type="OrthoDB" id="26149at2759"/>
<dbReference type="EnsemblFungi" id="EJT82091">
    <property type="protein sequence ID" value="EJT82091"/>
    <property type="gene ID" value="GGTG_02065"/>
</dbReference>
<dbReference type="InterPro" id="IPR040144">
    <property type="entry name" value="RAP1GDS1"/>
</dbReference>
<dbReference type="RefSeq" id="XP_009218100.1">
    <property type="nucleotide sequence ID" value="XM_009219836.1"/>
</dbReference>
<dbReference type="eggNOG" id="KOG4500">
    <property type="taxonomic scope" value="Eukaryota"/>
</dbReference>
<dbReference type="AlphaFoldDB" id="J3NLB7"/>
<dbReference type="InterPro" id="IPR016024">
    <property type="entry name" value="ARM-type_fold"/>
</dbReference>
<dbReference type="Gene3D" id="1.25.10.10">
    <property type="entry name" value="Leucine-rich Repeat Variant"/>
    <property type="match status" value="2"/>
</dbReference>
<dbReference type="VEuPathDB" id="FungiDB:GGTG_02065"/>
<evidence type="ECO:0000313" key="2">
    <source>
        <dbReference type="EnsemblFungi" id="EJT82091"/>
    </source>
</evidence>
<dbReference type="Proteomes" id="UP000006039">
    <property type="component" value="Unassembled WGS sequence"/>
</dbReference>
<name>J3NLB7_GAET3</name>
<reference evidence="3" key="1">
    <citation type="submission" date="2010-07" db="EMBL/GenBank/DDBJ databases">
        <title>The genome sequence of Gaeumannomyces graminis var. tritici strain R3-111a-1.</title>
        <authorList>
            <consortium name="The Broad Institute Genome Sequencing Platform"/>
            <person name="Ma L.-J."/>
            <person name="Dead R."/>
            <person name="Young S."/>
            <person name="Zeng Q."/>
            <person name="Koehrsen M."/>
            <person name="Alvarado L."/>
            <person name="Berlin A."/>
            <person name="Chapman S.B."/>
            <person name="Chen Z."/>
            <person name="Freedman E."/>
            <person name="Gellesch M."/>
            <person name="Goldberg J."/>
            <person name="Griggs A."/>
            <person name="Gujja S."/>
            <person name="Heilman E.R."/>
            <person name="Heiman D."/>
            <person name="Hepburn T."/>
            <person name="Howarth C."/>
            <person name="Jen D."/>
            <person name="Larson L."/>
            <person name="Mehta T."/>
            <person name="Neiman D."/>
            <person name="Pearson M."/>
            <person name="Roberts A."/>
            <person name="Saif S."/>
            <person name="Shea T."/>
            <person name="Shenoy N."/>
            <person name="Sisk P."/>
            <person name="Stolte C."/>
            <person name="Sykes S."/>
            <person name="Walk T."/>
            <person name="White J."/>
            <person name="Yandava C."/>
            <person name="Haas B."/>
            <person name="Nusbaum C."/>
            <person name="Birren B."/>
        </authorList>
    </citation>
    <scope>NUCLEOTIDE SEQUENCE [LARGE SCALE GENOMIC DNA]</scope>
    <source>
        <strain evidence="3">R3-111a-1</strain>
    </source>
</reference>
<dbReference type="InterPro" id="IPR011989">
    <property type="entry name" value="ARM-like"/>
</dbReference>
<dbReference type="GeneID" id="20342523"/>
<organism evidence="1">
    <name type="scientific">Gaeumannomyces tritici (strain R3-111a-1)</name>
    <name type="common">Wheat and barley take-all root rot fungus</name>
    <name type="synonym">Gaeumannomyces graminis var. tritici</name>
    <dbReference type="NCBI Taxonomy" id="644352"/>
    <lineage>
        <taxon>Eukaryota</taxon>
        <taxon>Fungi</taxon>
        <taxon>Dikarya</taxon>
        <taxon>Ascomycota</taxon>
        <taxon>Pezizomycotina</taxon>
        <taxon>Sordariomycetes</taxon>
        <taxon>Sordariomycetidae</taxon>
        <taxon>Magnaporthales</taxon>
        <taxon>Magnaporthaceae</taxon>
        <taxon>Gaeumannomyces</taxon>
    </lineage>
</organism>
<evidence type="ECO:0008006" key="4">
    <source>
        <dbReference type="Google" id="ProtNLM"/>
    </source>
</evidence>
<protein>
    <recommendedName>
        <fullName evidence="4">GTP binding protein</fullName>
    </recommendedName>
</protein>
<reference evidence="1" key="3">
    <citation type="submission" date="2010-09" db="EMBL/GenBank/DDBJ databases">
        <title>Annotation of Gaeumannomyces graminis var. tritici R3-111a-1.</title>
        <authorList>
            <consortium name="The Broad Institute Genome Sequencing Platform"/>
            <person name="Ma L.-J."/>
            <person name="Dead R."/>
            <person name="Young S.K."/>
            <person name="Zeng Q."/>
            <person name="Gargeya S."/>
            <person name="Fitzgerald M."/>
            <person name="Haas B."/>
            <person name="Abouelleil A."/>
            <person name="Alvarado L."/>
            <person name="Arachchi H.M."/>
            <person name="Berlin A."/>
            <person name="Brown A."/>
            <person name="Chapman S.B."/>
            <person name="Chen Z."/>
            <person name="Dunbar C."/>
            <person name="Freedman E."/>
            <person name="Gearin G."/>
            <person name="Gellesch M."/>
            <person name="Goldberg J."/>
            <person name="Griggs A."/>
            <person name="Gujja S."/>
            <person name="Heiman D."/>
            <person name="Howarth C."/>
            <person name="Larson L."/>
            <person name="Lui A."/>
            <person name="MacDonald P.J.P."/>
            <person name="Mehta T."/>
            <person name="Montmayeur A."/>
            <person name="Murphy C."/>
            <person name="Neiman D."/>
            <person name="Pearson M."/>
            <person name="Priest M."/>
            <person name="Roberts A."/>
            <person name="Saif S."/>
            <person name="Shea T."/>
            <person name="Shenoy N."/>
            <person name="Sisk P."/>
            <person name="Stolte C."/>
            <person name="Sykes S."/>
            <person name="Yandava C."/>
            <person name="Wortman J."/>
            <person name="Nusbaum C."/>
            <person name="Birren B."/>
        </authorList>
    </citation>
    <scope>NUCLEOTIDE SEQUENCE</scope>
    <source>
        <strain evidence="1">R3-111a-1</strain>
    </source>
</reference>
<dbReference type="SUPFAM" id="SSF48371">
    <property type="entry name" value="ARM repeat"/>
    <property type="match status" value="2"/>
</dbReference>
<proteinExistence type="predicted"/>
<keyword evidence="3" id="KW-1185">Reference proteome</keyword>
<evidence type="ECO:0000313" key="1">
    <source>
        <dbReference type="EMBL" id="EJT82091.1"/>
    </source>
</evidence>
<reference evidence="2" key="4">
    <citation type="journal article" date="2015" name="G3 (Bethesda)">
        <title>Genome sequences of three phytopathogenic species of the Magnaporthaceae family of fungi.</title>
        <authorList>
            <person name="Okagaki L.H."/>
            <person name="Nunes C.C."/>
            <person name="Sailsbery J."/>
            <person name="Clay B."/>
            <person name="Brown D."/>
            <person name="John T."/>
            <person name="Oh Y."/>
            <person name="Young N."/>
            <person name="Fitzgerald M."/>
            <person name="Haas B.J."/>
            <person name="Zeng Q."/>
            <person name="Young S."/>
            <person name="Adiconis X."/>
            <person name="Fan L."/>
            <person name="Levin J.Z."/>
            <person name="Mitchell T.K."/>
            <person name="Okubara P.A."/>
            <person name="Farman M.L."/>
            <person name="Kohn L.M."/>
            <person name="Birren B."/>
            <person name="Ma L.-J."/>
            <person name="Dean R.A."/>
        </authorList>
    </citation>
    <scope>NUCLEOTIDE SEQUENCE</scope>
    <source>
        <strain evidence="2">R3-111a-1</strain>
    </source>
</reference>
<dbReference type="STRING" id="644352.J3NLB7"/>
<dbReference type="GO" id="GO:0005085">
    <property type="term" value="F:guanyl-nucleotide exchange factor activity"/>
    <property type="evidence" value="ECO:0007669"/>
    <property type="project" value="InterPro"/>
</dbReference>